<dbReference type="Pfam" id="PF07258">
    <property type="entry name" value="COMM_domain"/>
    <property type="match status" value="1"/>
</dbReference>
<reference evidence="2 3" key="1">
    <citation type="submission" date="2017-03" db="EMBL/GenBank/DDBJ databases">
        <title>Genome of the blue death feigning beetle - Asbolus verrucosus.</title>
        <authorList>
            <person name="Rider S.D."/>
        </authorList>
    </citation>
    <scope>NUCLEOTIDE SEQUENCE [LARGE SCALE GENOMIC DNA]</scope>
    <source>
        <strain evidence="2">Butters</strain>
        <tissue evidence="2">Head and leg muscle</tissue>
    </source>
</reference>
<evidence type="ECO:0000313" key="3">
    <source>
        <dbReference type="Proteomes" id="UP000292052"/>
    </source>
</evidence>
<dbReference type="PROSITE" id="PS51269">
    <property type="entry name" value="COMM"/>
    <property type="match status" value="1"/>
</dbReference>
<dbReference type="EMBL" id="QDEB01038209">
    <property type="protein sequence ID" value="RZC38993.1"/>
    <property type="molecule type" value="Genomic_DNA"/>
</dbReference>
<dbReference type="Pfam" id="PF22838">
    <property type="entry name" value="COMMD8_HN"/>
    <property type="match status" value="1"/>
</dbReference>
<feature type="domain" description="COMM" evidence="1">
    <location>
        <begin position="110"/>
        <end position="183"/>
    </location>
</feature>
<evidence type="ECO:0000259" key="1">
    <source>
        <dbReference type="PROSITE" id="PS51269"/>
    </source>
</evidence>
<dbReference type="InterPro" id="IPR055184">
    <property type="entry name" value="COMMD8_HN"/>
</dbReference>
<organism evidence="2 3">
    <name type="scientific">Asbolus verrucosus</name>
    <name type="common">Desert ironclad beetle</name>
    <dbReference type="NCBI Taxonomy" id="1661398"/>
    <lineage>
        <taxon>Eukaryota</taxon>
        <taxon>Metazoa</taxon>
        <taxon>Ecdysozoa</taxon>
        <taxon>Arthropoda</taxon>
        <taxon>Hexapoda</taxon>
        <taxon>Insecta</taxon>
        <taxon>Pterygota</taxon>
        <taxon>Neoptera</taxon>
        <taxon>Endopterygota</taxon>
        <taxon>Coleoptera</taxon>
        <taxon>Polyphaga</taxon>
        <taxon>Cucujiformia</taxon>
        <taxon>Tenebrionidae</taxon>
        <taxon>Pimeliinae</taxon>
        <taxon>Asbolus</taxon>
    </lineage>
</organism>
<proteinExistence type="predicted"/>
<dbReference type="AlphaFoldDB" id="A0A482W2J7"/>
<dbReference type="STRING" id="1661398.A0A482W2J7"/>
<sequence>MAEFVDSLLKIANSPVLQQFLHDCVDDLIGTKQANFDNYNSDIEWTIDDFNNAKTGIQKLYRQSVITNCDLKTNLGDNVQQEIKNCFEIRKDDIFQALIKEKLVKSGHNLVENLDWKLKWVLGSSKLASIRQPLLQVDLHCLKKSPDVNNISKHNVNFEVNLETLDLLIAQLQKAKSEIKTENE</sequence>
<gene>
    <name evidence="2" type="ORF">BDFB_002257</name>
</gene>
<dbReference type="OrthoDB" id="64318at2759"/>
<accession>A0A482W2J7</accession>
<protein>
    <submittedName>
        <fullName evidence="2">HCaRG domain containing protein</fullName>
    </submittedName>
</protein>
<evidence type="ECO:0000313" key="2">
    <source>
        <dbReference type="EMBL" id="RZC38993.1"/>
    </source>
</evidence>
<name>A0A482W2J7_ASBVE</name>
<dbReference type="InterPro" id="IPR017920">
    <property type="entry name" value="COMM"/>
</dbReference>
<comment type="caution">
    <text evidence="2">The sequence shown here is derived from an EMBL/GenBank/DDBJ whole genome shotgun (WGS) entry which is preliminary data.</text>
</comment>
<dbReference type="Proteomes" id="UP000292052">
    <property type="component" value="Unassembled WGS sequence"/>
</dbReference>
<keyword evidence="3" id="KW-1185">Reference proteome</keyword>